<reference evidence="1 2" key="1">
    <citation type="journal article" date="2008" name="J. Bacteriol.">
        <title>Molecular characterization of the Salmonella enterica serovar Typhi Vi-typing bacteriophage E1.</title>
        <authorList>
            <person name="Pickard D."/>
            <person name="Thomson N.R."/>
            <person name="Baker S."/>
            <person name="Wain J."/>
            <person name="Pardo M."/>
            <person name="Goulding D."/>
            <person name="Hamlin N."/>
            <person name="Choudhary J."/>
            <person name="Threfall J."/>
            <person name="Dougan G."/>
        </authorList>
    </citation>
    <scope>NUCLEOTIDE SEQUENCE</scope>
</reference>
<evidence type="ECO:0000313" key="2">
    <source>
        <dbReference type="Proteomes" id="UP000001690"/>
    </source>
</evidence>
<dbReference type="GeneID" id="6128882"/>
<dbReference type="KEGG" id="vg:6128882"/>
<evidence type="ECO:0000313" key="1">
    <source>
        <dbReference type="EMBL" id="CAM33124.1"/>
    </source>
</evidence>
<accession>B1GS75</accession>
<gene>
    <name evidence="1" type="ORF">VIP0019</name>
</gene>
<dbReference type="EMBL" id="AM491472">
    <property type="protein sequence ID" value="CAM33124.1"/>
    <property type="molecule type" value="Genomic_DNA"/>
</dbReference>
<proteinExistence type="predicted"/>
<dbReference type="Proteomes" id="UP000001690">
    <property type="component" value="Segment"/>
</dbReference>
<name>B1GS75_9CAUD</name>
<dbReference type="RefSeq" id="YP_001742056.1">
    <property type="nucleotide sequence ID" value="NC_010495.1"/>
</dbReference>
<sequence length="66" mass="7571">MLLRNINALIKNATFLCDMIALVMLNCRINCHLIDIWQLGAKLFFDELFSVHDLSSPILCLLHATR</sequence>
<protein>
    <submittedName>
        <fullName evidence="1">Hypothetical phage protein</fullName>
    </submittedName>
</protein>
<organism evidence="1 2">
    <name type="scientific">Salmonella phage Vi II-E1</name>
    <dbReference type="NCBI Taxonomy" id="424716"/>
    <lineage>
        <taxon>Viruses</taxon>
        <taxon>Duplodnaviria</taxon>
        <taxon>Heunggongvirae</taxon>
        <taxon>Uroviricota</taxon>
        <taxon>Caudoviricetes</taxon>
        <taxon>Macdonaldcampvirus</taxon>
        <taxon>Macdonaldcampvirus ViIIE1</taxon>
    </lineage>
</organism>
<keyword evidence="2" id="KW-1185">Reference proteome</keyword>